<evidence type="ECO:0000313" key="8">
    <source>
        <dbReference type="Proteomes" id="UP000007013"/>
    </source>
</evidence>
<evidence type="ECO:0000313" key="7">
    <source>
        <dbReference type="EMBL" id="ACB76206.1"/>
    </source>
</evidence>
<dbReference type="Pfam" id="PF01301">
    <property type="entry name" value="Glyco_hydro_35"/>
    <property type="match status" value="1"/>
</dbReference>
<gene>
    <name evidence="7" type="ordered locus">Oter_2925</name>
</gene>
<protein>
    <submittedName>
        <fullName evidence="7">Beta-galactosidase</fullName>
        <ecNumber evidence="7">3.2.1.23</ecNumber>
    </submittedName>
</protein>
<dbReference type="PRINTS" id="PR00742">
    <property type="entry name" value="GLHYDRLASE35"/>
</dbReference>
<evidence type="ECO:0000256" key="3">
    <source>
        <dbReference type="ARBA" id="ARBA00023295"/>
    </source>
</evidence>
<evidence type="ECO:0000259" key="6">
    <source>
        <dbReference type="PROSITE" id="PS50022"/>
    </source>
</evidence>
<dbReference type="OrthoDB" id="9813184at2"/>
<dbReference type="PROSITE" id="PS50022">
    <property type="entry name" value="FA58C_3"/>
    <property type="match status" value="1"/>
</dbReference>
<dbReference type="InterPro" id="IPR048913">
    <property type="entry name" value="BetaGal_gal-bd"/>
</dbReference>
<dbReference type="Gene3D" id="2.60.120.260">
    <property type="entry name" value="Galactose-binding domain-like"/>
    <property type="match status" value="3"/>
</dbReference>
<evidence type="ECO:0000256" key="4">
    <source>
        <dbReference type="RuleBase" id="RU003679"/>
    </source>
</evidence>
<keyword evidence="8" id="KW-1185">Reference proteome</keyword>
<keyword evidence="3 7" id="KW-0326">Glycosidase</keyword>
<keyword evidence="2 7" id="KW-0378">Hydrolase</keyword>
<dbReference type="CAZy" id="CBM32">
    <property type="family name" value="Carbohydrate-Binding Module Family 32"/>
</dbReference>
<dbReference type="InterPro" id="IPR001944">
    <property type="entry name" value="Glycoside_Hdrlase_35"/>
</dbReference>
<comment type="similarity">
    <text evidence="1 4">Belongs to the glycosyl hydrolase 35 family.</text>
</comment>
<dbReference type="Pfam" id="PF21317">
    <property type="entry name" value="BetaGal_ABD_1"/>
    <property type="match status" value="1"/>
</dbReference>
<accession>B1ZY57</accession>
<dbReference type="STRING" id="452637.Oter_2925"/>
<keyword evidence="5" id="KW-0732">Signal</keyword>
<dbReference type="SUPFAM" id="SSF49785">
    <property type="entry name" value="Galactose-binding domain-like"/>
    <property type="match status" value="2"/>
</dbReference>
<dbReference type="eggNOG" id="COG1874">
    <property type="taxonomic scope" value="Bacteria"/>
</dbReference>
<feature type="domain" description="F5/8 type C" evidence="6">
    <location>
        <begin position="693"/>
        <end position="799"/>
    </location>
</feature>
<dbReference type="SUPFAM" id="SSF51445">
    <property type="entry name" value="(Trans)glycosidases"/>
    <property type="match status" value="1"/>
</dbReference>
<reference evidence="7 8" key="1">
    <citation type="journal article" date="2011" name="J. Bacteriol.">
        <title>Genome sequence of the verrucomicrobium Opitutus terrae PB90-1, an abundant inhabitant of rice paddy soil ecosystems.</title>
        <authorList>
            <person name="van Passel M.W."/>
            <person name="Kant R."/>
            <person name="Palva A."/>
            <person name="Copeland A."/>
            <person name="Lucas S."/>
            <person name="Lapidus A."/>
            <person name="Glavina del Rio T."/>
            <person name="Pitluck S."/>
            <person name="Goltsman E."/>
            <person name="Clum A."/>
            <person name="Sun H."/>
            <person name="Schmutz J."/>
            <person name="Larimer F.W."/>
            <person name="Land M.L."/>
            <person name="Hauser L."/>
            <person name="Kyrpides N."/>
            <person name="Mikhailova N."/>
            <person name="Richardson P.P."/>
            <person name="Janssen P.H."/>
            <person name="de Vos W.M."/>
            <person name="Smidt H."/>
        </authorList>
    </citation>
    <scope>NUCLEOTIDE SEQUENCE [LARGE SCALE GENOMIC DNA]</scope>
    <source>
        <strain evidence="8">DSM 11246 / JCM 15787 / PB90-1</strain>
    </source>
</reference>
<dbReference type="GO" id="GO:0005975">
    <property type="term" value="P:carbohydrate metabolic process"/>
    <property type="evidence" value="ECO:0007669"/>
    <property type="project" value="InterPro"/>
</dbReference>
<dbReference type="AlphaFoldDB" id="B1ZY57"/>
<dbReference type="Gene3D" id="3.20.20.80">
    <property type="entry name" value="Glycosidases"/>
    <property type="match status" value="1"/>
</dbReference>
<dbReference type="InterPro" id="IPR031330">
    <property type="entry name" value="Gly_Hdrlase_35_cat"/>
</dbReference>
<sequence>MTFLPLGVNFPRLPRFAASLVLAIWPAASFAAEAAATPERTGAPHRFEIGADAFLLDGQPFQIRCGELHAPRVPREYWRHRLQMVKAMGLNTVCAYLFWNMHEPRPGEFDWSGQADAAAFCREAQAAGLWVILRPGPYACAEWEMGGLPWWLLKHDEIKLRTRDPRFIEAARRYLQEVGRELGPLQVSRGGPILMVQVENEHGFYADDPAYMGDIRQALLDAGFDVPLFACNPTQQVRRGYRPDLFPVVNFGTDPAGGFRALREILPTGPLMCGEFYPGWFDTWGAPHHTGQTERYLTDLDYMLRTGASFSIYMAHGGTTFGFWTGADRPFKPDTSSYDYDAPISEAGWATPKFEQSRALLSKYLLPEETLPEPAPRHRVITLPPTPAEQVAAIWSNLPAPITDESPRTMELYDQGFGCIVYRTQLPAGPAAILEAAAIHDIGQVFLDGQRIGFTDRRSRHYRVPLPERTTPATLDILVEAMGRVNFGVEVHDRKGIHGPVTLTASGQPRRELRGWQIFRLPLDQPMLGTLRYQPTGEQERTSPAPAFWRATVKVEQPGDCFLDMRPWGKGFVWVNGHNLGRYWNIGPQQTMYVPAPWLKAGDNEIVVLDLIGPANPVIAALDQPILDQLRPKLDFAPSRRRQVTLRADFGTPAHRGSFDASPALQEVSFSHAVRGRYFCLEALNAQDGGPLASVAEIALLDDSGHPLSAEAWTIAYVDSEEREQGDGTAENAIDGQTANAWRTQWGTAQPGYPHRLIVDLAEPRTVGGFRYVPRQGPPDTTGRIKDYRVFVADDLITP</sequence>
<proteinExistence type="inferred from homology"/>
<dbReference type="CAZy" id="GH35">
    <property type="family name" value="Glycoside Hydrolase Family 35"/>
</dbReference>
<dbReference type="KEGG" id="ote:Oter_2925"/>
<evidence type="ECO:0000256" key="2">
    <source>
        <dbReference type="ARBA" id="ARBA00022801"/>
    </source>
</evidence>
<feature type="chain" id="PRO_5002774716" evidence="5">
    <location>
        <begin position="32"/>
        <end position="799"/>
    </location>
</feature>
<organism evidence="7 8">
    <name type="scientific">Opitutus terrae (strain DSM 11246 / JCM 15787 / PB90-1)</name>
    <dbReference type="NCBI Taxonomy" id="452637"/>
    <lineage>
        <taxon>Bacteria</taxon>
        <taxon>Pseudomonadati</taxon>
        <taxon>Verrucomicrobiota</taxon>
        <taxon>Opitutia</taxon>
        <taxon>Opitutales</taxon>
        <taxon>Opitutaceae</taxon>
        <taxon>Opitutus</taxon>
    </lineage>
</organism>
<dbReference type="EC" id="3.2.1.23" evidence="7"/>
<evidence type="ECO:0000256" key="1">
    <source>
        <dbReference type="ARBA" id="ARBA00009809"/>
    </source>
</evidence>
<dbReference type="RefSeq" id="WP_012375741.1">
    <property type="nucleotide sequence ID" value="NC_010571.1"/>
</dbReference>
<dbReference type="GO" id="GO:0004565">
    <property type="term" value="F:beta-galactosidase activity"/>
    <property type="evidence" value="ECO:0007669"/>
    <property type="project" value="UniProtKB-EC"/>
</dbReference>
<name>B1ZY57_OPITP</name>
<dbReference type="PANTHER" id="PTHR23421">
    <property type="entry name" value="BETA-GALACTOSIDASE RELATED"/>
    <property type="match status" value="1"/>
</dbReference>
<evidence type="ECO:0000256" key="5">
    <source>
        <dbReference type="SAM" id="SignalP"/>
    </source>
</evidence>
<dbReference type="Pfam" id="PF21467">
    <property type="entry name" value="BetaGal_gal-bd"/>
    <property type="match status" value="1"/>
</dbReference>
<dbReference type="InterPro" id="IPR017853">
    <property type="entry name" value="GH"/>
</dbReference>
<dbReference type="Pfam" id="PF00754">
    <property type="entry name" value="F5_F8_type_C"/>
    <property type="match status" value="1"/>
</dbReference>
<feature type="signal peptide" evidence="5">
    <location>
        <begin position="1"/>
        <end position="31"/>
    </location>
</feature>
<dbReference type="Proteomes" id="UP000007013">
    <property type="component" value="Chromosome"/>
</dbReference>
<dbReference type="InterPro" id="IPR008979">
    <property type="entry name" value="Galactose-bd-like_sf"/>
</dbReference>
<dbReference type="InterPro" id="IPR000421">
    <property type="entry name" value="FA58C"/>
</dbReference>
<dbReference type="HOGENOM" id="CLU_007853_0_1_0"/>
<dbReference type="EMBL" id="CP001032">
    <property type="protein sequence ID" value="ACB76206.1"/>
    <property type="molecule type" value="Genomic_DNA"/>
</dbReference>
<dbReference type="InterPro" id="IPR048912">
    <property type="entry name" value="BetaGal1-like_ABD1"/>
</dbReference>